<evidence type="ECO:0000256" key="2">
    <source>
        <dbReference type="SAM" id="Phobius"/>
    </source>
</evidence>
<evidence type="ECO:0000256" key="1">
    <source>
        <dbReference type="SAM" id="Coils"/>
    </source>
</evidence>
<accession>A0A5C3LPT9</accession>
<sequence length="199" mass="22599">MPFFQNTTGDYNNASDFKELEGAKTKLDSSKRELKNKETALHSAQRQLRYAKNIIYSTGALLILLLAKTANLLFLLSLVSLVTDRSPEDMVRDIMKLWEEMKEGPVRKFEELVKKEEGGWKLRRSMDNSNGEVVLVALPNSGNERKEIRSSPHVDLFPRVDMAALSRLVPPPESGYSCRIRLLSQANMISEVDVMKGWI</sequence>
<dbReference type="Proteomes" id="UP000308652">
    <property type="component" value="Unassembled WGS sequence"/>
</dbReference>
<protein>
    <submittedName>
        <fullName evidence="3">Uncharacterized protein</fullName>
    </submittedName>
</protein>
<organism evidence="3 4">
    <name type="scientific">Crucibulum laeve</name>
    <dbReference type="NCBI Taxonomy" id="68775"/>
    <lineage>
        <taxon>Eukaryota</taxon>
        <taxon>Fungi</taxon>
        <taxon>Dikarya</taxon>
        <taxon>Basidiomycota</taxon>
        <taxon>Agaricomycotina</taxon>
        <taxon>Agaricomycetes</taxon>
        <taxon>Agaricomycetidae</taxon>
        <taxon>Agaricales</taxon>
        <taxon>Agaricineae</taxon>
        <taxon>Nidulariaceae</taxon>
        <taxon>Crucibulum</taxon>
    </lineage>
</organism>
<dbReference type="OrthoDB" id="263560at2759"/>
<keyword evidence="2" id="KW-0812">Transmembrane</keyword>
<feature type="coiled-coil region" evidence="1">
    <location>
        <begin position="17"/>
        <end position="47"/>
    </location>
</feature>
<keyword evidence="4" id="KW-1185">Reference proteome</keyword>
<evidence type="ECO:0000313" key="4">
    <source>
        <dbReference type="Proteomes" id="UP000308652"/>
    </source>
</evidence>
<keyword evidence="2" id="KW-0472">Membrane</keyword>
<dbReference type="AlphaFoldDB" id="A0A5C3LPT9"/>
<keyword evidence="2" id="KW-1133">Transmembrane helix</keyword>
<evidence type="ECO:0000313" key="3">
    <source>
        <dbReference type="EMBL" id="TFK35159.1"/>
    </source>
</evidence>
<proteinExistence type="predicted"/>
<keyword evidence="1" id="KW-0175">Coiled coil</keyword>
<reference evidence="3 4" key="1">
    <citation type="journal article" date="2019" name="Nat. Ecol. Evol.">
        <title>Megaphylogeny resolves global patterns of mushroom evolution.</title>
        <authorList>
            <person name="Varga T."/>
            <person name="Krizsan K."/>
            <person name="Foldi C."/>
            <person name="Dima B."/>
            <person name="Sanchez-Garcia M."/>
            <person name="Sanchez-Ramirez S."/>
            <person name="Szollosi G.J."/>
            <person name="Szarkandi J.G."/>
            <person name="Papp V."/>
            <person name="Albert L."/>
            <person name="Andreopoulos W."/>
            <person name="Angelini C."/>
            <person name="Antonin V."/>
            <person name="Barry K.W."/>
            <person name="Bougher N.L."/>
            <person name="Buchanan P."/>
            <person name="Buyck B."/>
            <person name="Bense V."/>
            <person name="Catcheside P."/>
            <person name="Chovatia M."/>
            <person name="Cooper J."/>
            <person name="Damon W."/>
            <person name="Desjardin D."/>
            <person name="Finy P."/>
            <person name="Geml J."/>
            <person name="Haridas S."/>
            <person name="Hughes K."/>
            <person name="Justo A."/>
            <person name="Karasinski D."/>
            <person name="Kautmanova I."/>
            <person name="Kiss B."/>
            <person name="Kocsube S."/>
            <person name="Kotiranta H."/>
            <person name="LaButti K.M."/>
            <person name="Lechner B.E."/>
            <person name="Liimatainen K."/>
            <person name="Lipzen A."/>
            <person name="Lukacs Z."/>
            <person name="Mihaltcheva S."/>
            <person name="Morgado L.N."/>
            <person name="Niskanen T."/>
            <person name="Noordeloos M.E."/>
            <person name="Ohm R.A."/>
            <person name="Ortiz-Santana B."/>
            <person name="Ovrebo C."/>
            <person name="Racz N."/>
            <person name="Riley R."/>
            <person name="Savchenko A."/>
            <person name="Shiryaev A."/>
            <person name="Soop K."/>
            <person name="Spirin V."/>
            <person name="Szebenyi C."/>
            <person name="Tomsovsky M."/>
            <person name="Tulloss R.E."/>
            <person name="Uehling J."/>
            <person name="Grigoriev I.V."/>
            <person name="Vagvolgyi C."/>
            <person name="Papp T."/>
            <person name="Martin F.M."/>
            <person name="Miettinen O."/>
            <person name="Hibbett D.S."/>
            <person name="Nagy L.G."/>
        </authorList>
    </citation>
    <scope>NUCLEOTIDE SEQUENCE [LARGE SCALE GENOMIC DNA]</scope>
    <source>
        <strain evidence="3 4">CBS 166.37</strain>
    </source>
</reference>
<gene>
    <name evidence="3" type="ORF">BDQ12DRAFT_668829</name>
</gene>
<name>A0A5C3LPT9_9AGAR</name>
<feature type="transmembrane region" description="Helical" evidence="2">
    <location>
        <begin position="54"/>
        <end position="82"/>
    </location>
</feature>
<dbReference type="EMBL" id="ML213624">
    <property type="protein sequence ID" value="TFK35159.1"/>
    <property type="molecule type" value="Genomic_DNA"/>
</dbReference>